<keyword evidence="14" id="KW-1185">Reference proteome</keyword>
<dbReference type="GO" id="GO:0015627">
    <property type="term" value="C:type II protein secretion system complex"/>
    <property type="evidence" value="ECO:0007669"/>
    <property type="project" value="InterPro"/>
</dbReference>
<reference evidence="13 14" key="1">
    <citation type="submission" date="2018-05" db="EMBL/GenBank/DDBJ databases">
        <title>Rhodoferax soyangensis sp.nov., isolated from an oligotrophic freshwater lake.</title>
        <authorList>
            <person name="Park M."/>
        </authorList>
    </citation>
    <scope>NUCLEOTIDE SEQUENCE [LARGE SCALE GENOMIC DNA]</scope>
    <source>
        <strain evidence="13 14">IMCC26218</strain>
    </source>
</reference>
<comment type="caution">
    <text evidence="13">The sequence shown here is derived from an EMBL/GenBank/DDBJ whole genome shotgun (WGS) entry which is preliminary data.</text>
</comment>
<sequence>MSFKSFGVTLIELLVVLAIVGIAAVIGMPNLAYTISKVRMDGEINAVLSGLNLARSEAVKRGLTVSVCPSTNGTSCAASTSWSTGWIVQLDGPPSQLLQTTAALSRDSLVSTSTATPAYPQFTSMGYTFFDSTLTLHDTNETESLRRCIAFSAGSWVSRSGAACP</sequence>
<dbReference type="InterPro" id="IPR012902">
    <property type="entry name" value="N_methyl_site"/>
</dbReference>
<accession>A0A3E1RHP2</accession>
<evidence type="ECO:0000313" key="14">
    <source>
        <dbReference type="Proteomes" id="UP000260665"/>
    </source>
</evidence>
<dbReference type="InterPro" id="IPR045584">
    <property type="entry name" value="Pilin-like"/>
</dbReference>
<protein>
    <recommendedName>
        <fullName evidence="2">Type II secretion system protein H</fullName>
    </recommendedName>
    <alternativeName>
        <fullName evidence="10">General secretion pathway protein H</fullName>
    </alternativeName>
</protein>
<dbReference type="OrthoDB" id="8592199at2"/>
<keyword evidence="5" id="KW-0997">Cell inner membrane</keyword>
<dbReference type="Gene3D" id="3.55.40.10">
    <property type="entry name" value="minor pseudopilin epsh domain"/>
    <property type="match status" value="1"/>
</dbReference>
<gene>
    <name evidence="13" type="ORF">DIC66_03230</name>
</gene>
<comment type="subcellular location">
    <subcellularLocation>
        <location evidence="1">Cell inner membrane</location>
        <topology evidence="1">Single-pass membrane protein</topology>
    </subcellularLocation>
</comment>
<keyword evidence="4" id="KW-0488">Methylation</keyword>
<organism evidence="13 14">
    <name type="scientific">Rhodoferax lacus</name>
    <dbReference type="NCBI Taxonomy" id="2184758"/>
    <lineage>
        <taxon>Bacteria</taxon>
        <taxon>Pseudomonadati</taxon>
        <taxon>Pseudomonadota</taxon>
        <taxon>Betaproteobacteria</taxon>
        <taxon>Burkholderiales</taxon>
        <taxon>Comamonadaceae</taxon>
        <taxon>Rhodoferax</taxon>
    </lineage>
</organism>
<dbReference type="AlphaFoldDB" id="A0A3E1RHP2"/>
<dbReference type="NCBIfam" id="TIGR02532">
    <property type="entry name" value="IV_pilin_GFxxxE"/>
    <property type="match status" value="1"/>
</dbReference>
<feature type="domain" description="General secretion pathway GspH" evidence="12">
    <location>
        <begin position="44"/>
        <end position="152"/>
    </location>
</feature>
<evidence type="ECO:0000256" key="11">
    <source>
        <dbReference type="SAM" id="Phobius"/>
    </source>
</evidence>
<dbReference type="Pfam" id="PF07963">
    <property type="entry name" value="N_methyl"/>
    <property type="match status" value="1"/>
</dbReference>
<dbReference type="EMBL" id="QFZK01000001">
    <property type="protein sequence ID" value="RFO98897.1"/>
    <property type="molecule type" value="Genomic_DNA"/>
</dbReference>
<comment type="similarity">
    <text evidence="9">Belongs to the GSP H family.</text>
</comment>
<keyword evidence="6 11" id="KW-0812">Transmembrane</keyword>
<proteinExistence type="inferred from homology"/>
<evidence type="ECO:0000313" key="13">
    <source>
        <dbReference type="EMBL" id="RFO98897.1"/>
    </source>
</evidence>
<keyword evidence="3" id="KW-1003">Cell membrane</keyword>
<dbReference type="GO" id="GO:0015628">
    <property type="term" value="P:protein secretion by the type II secretion system"/>
    <property type="evidence" value="ECO:0007669"/>
    <property type="project" value="InterPro"/>
</dbReference>
<evidence type="ECO:0000256" key="2">
    <source>
        <dbReference type="ARBA" id="ARBA00021549"/>
    </source>
</evidence>
<evidence type="ECO:0000256" key="5">
    <source>
        <dbReference type="ARBA" id="ARBA00022519"/>
    </source>
</evidence>
<evidence type="ECO:0000256" key="3">
    <source>
        <dbReference type="ARBA" id="ARBA00022475"/>
    </source>
</evidence>
<name>A0A3E1RHP2_9BURK</name>
<dbReference type="SUPFAM" id="SSF54523">
    <property type="entry name" value="Pili subunits"/>
    <property type="match status" value="1"/>
</dbReference>
<evidence type="ECO:0000256" key="6">
    <source>
        <dbReference type="ARBA" id="ARBA00022692"/>
    </source>
</evidence>
<keyword evidence="8 11" id="KW-0472">Membrane</keyword>
<evidence type="ECO:0000256" key="7">
    <source>
        <dbReference type="ARBA" id="ARBA00022989"/>
    </source>
</evidence>
<evidence type="ECO:0000256" key="9">
    <source>
        <dbReference type="ARBA" id="ARBA00025772"/>
    </source>
</evidence>
<evidence type="ECO:0000259" key="12">
    <source>
        <dbReference type="Pfam" id="PF12019"/>
    </source>
</evidence>
<dbReference type="InterPro" id="IPR022346">
    <property type="entry name" value="T2SS_GspH"/>
</dbReference>
<evidence type="ECO:0000256" key="1">
    <source>
        <dbReference type="ARBA" id="ARBA00004377"/>
    </source>
</evidence>
<dbReference type="GO" id="GO:0005886">
    <property type="term" value="C:plasma membrane"/>
    <property type="evidence" value="ECO:0007669"/>
    <property type="project" value="UniProtKB-SubCell"/>
</dbReference>
<dbReference type="Proteomes" id="UP000260665">
    <property type="component" value="Unassembled WGS sequence"/>
</dbReference>
<dbReference type="Pfam" id="PF12019">
    <property type="entry name" value="GspH"/>
    <property type="match status" value="1"/>
</dbReference>
<feature type="transmembrane region" description="Helical" evidence="11">
    <location>
        <begin position="6"/>
        <end position="31"/>
    </location>
</feature>
<evidence type="ECO:0000256" key="4">
    <source>
        <dbReference type="ARBA" id="ARBA00022481"/>
    </source>
</evidence>
<keyword evidence="7 11" id="KW-1133">Transmembrane helix</keyword>
<evidence type="ECO:0000256" key="8">
    <source>
        <dbReference type="ARBA" id="ARBA00023136"/>
    </source>
</evidence>
<dbReference type="RefSeq" id="WP_117173924.1">
    <property type="nucleotide sequence ID" value="NZ_QFZK01000001.1"/>
</dbReference>
<evidence type="ECO:0000256" key="10">
    <source>
        <dbReference type="ARBA" id="ARBA00030775"/>
    </source>
</evidence>